<dbReference type="GO" id="GO:0031956">
    <property type="term" value="F:medium-chain fatty acid-CoA ligase activity"/>
    <property type="evidence" value="ECO:0007669"/>
    <property type="project" value="TreeGrafter"/>
</dbReference>
<evidence type="ECO:0000256" key="1">
    <source>
        <dbReference type="ARBA" id="ARBA00006432"/>
    </source>
</evidence>
<dbReference type="KEGG" id="pmad:BAY61_19425"/>
<dbReference type="OrthoDB" id="2579187at2"/>
<dbReference type="STRING" id="530584.SAMN05421630_109163"/>
<dbReference type="Pfam" id="PF00501">
    <property type="entry name" value="AMP-binding"/>
    <property type="match status" value="1"/>
</dbReference>
<dbReference type="Gene3D" id="3.40.50.12780">
    <property type="entry name" value="N-terminal domain of ligase-like"/>
    <property type="match status" value="1"/>
</dbReference>
<dbReference type="RefSeq" id="WP_091808233.1">
    <property type="nucleotide sequence ID" value="NZ_CP016353.1"/>
</dbReference>
<dbReference type="InterPro" id="IPR042099">
    <property type="entry name" value="ANL_N_sf"/>
</dbReference>
<organism evidence="3 4">
    <name type="scientific">Prauserella marina</name>
    <dbReference type="NCBI Taxonomy" id="530584"/>
    <lineage>
        <taxon>Bacteria</taxon>
        <taxon>Bacillati</taxon>
        <taxon>Actinomycetota</taxon>
        <taxon>Actinomycetes</taxon>
        <taxon>Pseudonocardiales</taxon>
        <taxon>Pseudonocardiaceae</taxon>
        <taxon>Prauserella</taxon>
    </lineage>
</organism>
<evidence type="ECO:0000313" key="4">
    <source>
        <dbReference type="Proteomes" id="UP000199494"/>
    </source>
</evidence>
<gene>
    <name evidence="3" type="ORF">SAMN05421630_109163</name>
</gene>
<dbReference type="AlphaFoldDB" id="A0A222VS96"/>
<dbReference type="Pfam" id="PF13193">
    <property type="entry name" value="AMP-binding_C"/>
    <property type="match status" value="1"/>
</dbReference>
<dbReference type="PANTHER" id="PTHR43201">
    <property type="entry name" value="ACYL-COA SYNTHETASE"/>
    <property type="match status" value="1"/>
</dbReference>
<dbReference type="GO" id="GO:0006631">
    <property type="term" value="P:fatty acid metabolic process"/>
    <property type="evidence" value="ECO:0007669"/>
    <property type="project" value="TreeGrafter"/>
</dbReference>
<dbReference type="InterPro" id="IPR000873">
    <property type="entry name" value="AMP-dep_synth/lig_dom"/>
</dbReference>
<reference evidence="3 4" key="1">
    <citation type="submission" date="2016-10" db="EMBL/GenBank/DDBJ databases">
        <authorList>
            <person name="de Groot N.N."/>
        </authorList>
    </citation>
    <scope>NUCLEOTIDE SEQUENCE [LARGE SCALE GENOMIC DNA]</scope>
    <source>
        <strain evidence="3 4">CGMCC 4.5506</strain>
    </source>
</reference>
<dbReference type="SUPFAM" id="SSF56801">
    <property type="entry name" value="Acetyl-CoA synthetase-like"/>
    <property type="match status" value="1"/>
</dbReference>
<sequence length="528" mass="58239">MDWSSPEIPSANECVLGPLLRRRATEQPDRTYAVFGDGSTWTYAQTLRAANAVAWRLSELGVRHGDRVLSWLPNGPDALRVWFGINLLGAIYVPLNPAYRGRLLEHAISLSGAKVMVAAPGLLDRLDDIEGGELEHVVRLLPETWPDEGGPLVEPDRPVEPWDPYAIILTSGTTGPSKGVVCSYVQLATSGGAAFEGSFGRDDRYMVNLPLFHAGGTVGTYAALLMEASIALVDRFDTSRFWETIRETGTTHVTLLGVMATFLAKQPHSPQDRDNPLRHVFMVPLIDDVQGFATRFGVEVVAMFNMTETSIPIISEVDPPTRGTCGRVREGVEARVVDEHDRQVPDGTPGELVLRTDRPWAMNSGYWGMPSATARAWRNGWFHTGDAFRRDADGEFFFVDRVKDTIRRRGENISSFDVEIEVLAHPRVGEAAVVAVPSPHGEDDVLAVVAPVAGQSVDPGELISFLIERLAYFMVPRYVRVLPELPKTPTAKIEKHRLRAEGVAADTWDREAAGIRLRHEPIAHPLTH</sequence>
<evidence type="ECO:0000313" key="3">
    <source>
        <dbReference type="EMBL" id="SDD51034.1"/>
    </source>
</evidence>
<accession>A0A222VS96</accession>
<comment type="similarity">
    <text evidence="1">Belongs to the ATP-dependent AMP-binding enzyme family.</text>
</comment>
<keyword evidence="2 3" id="KW-0436">Ligase</keyword>
<proteinExistence type="inferred from homology"/>
<dbReference type="InterPro" id="IPR025110">
    <property type="entry name" value="AMP-bd_C"/>
</dbReference>
<dbReference type="Gene3D" id="3.30.300.30">
    <property type="match status" value="1"/>
</dbReference>
<dbReference type="InterPro" id="IPR020845">
    <property type="entry name" value="AMP-binding_CS"/>
</dbReference>
<dbReference type="Proteomes" id="UP000199494">
    <property type="component" value="Unassembled WGS sequence"/>
</dbReference>
<name>A0A222VS96_9PSEU</name>
<dbReference type="EMBL" id="FMZE01000009">
    <property type="protein sequence ID" value="SDD51034.1"/>
    <property type="molecule type" value="Genomic_DNA"/>
</dbReference>
<dbReference type="PROSITE" id="PS00455">
    <property type="entry name" value="AMP_BINDING"/>
    <property type="match status" value="1"/>
</dbReference>
<protein>
    <submittedName>
        <fullName evidence="3">Crotonobetaine/carnitine-CoA ligase</fullName>
    </submittedName>
</protein>
<dbReference type="PANTHER" id="PTHR43201:SF5">
    <property type="entry name" value="MEDIUM-CHAIN ACYL-COA LIGASE ACSF2, MITOCHONDRIAL"/>
    <property type="match status" value="1"/>
</dbReference>
<evidence type="ECO:0000256" key="2">
    <source>
        <dbReference type="ARBA" id="ARBA00022598"/>
    </source>
</evidence>
<dbReference type="InterPro" id="IPR045851">
    <property type="entry name" value="AMP-bd_C_sf"/>
</dbReference>
<keyword evidence="4" id="KW-1185">Reference proteome</keyword>